<proteinExistence type="predicted"/>
<sequence>MLTNSRLNHDTIDAPRHSQPAALALLRVLMRQCRAKARVEPFEACALLHHSPDQGAQAYADALLRVLSTALPNGLRIHAVYAPERSFDENWLLALTEAVARDDASSATFLLRSRLPVHLRRNVGWLVSQLVTRINAV</sequence>
<gene>
    <name evidence="1" type="ORF">SAMN04488238_101559</name>
</gene>
<protein>
    <submittedName>
        <fullName evidence="1">Uncharacterized protein</fullName>
    </submittedName>
</protein>
<dbReference type="EMBL" id="FNOM01000001">
    <property type="protein sequence ID" value="SDW28960.1"/>
    <property type="molecule type" value="Genomic_DNA"/>
</dbReference>
<evidence type="ECO:0000313" key="1">
    <source>
        <dbReference type="EMBL" id="SDW28960.1"/>
    </source>
</evidence>
<dbReference type="AlphaFoldDB" id="A0A1H2SBJ5"/>
<name>A0A1H2SBJ5_9RHOB</name>
<evidence type="ECO:0000313" key="2">
    <source>
        <dbReference type="Proteomes" id="UP000198539"/>
    </source>
</evidence>
<reference evidence="1 2" key="1">
    <citation type="submission" date="2016-10" db="EMBL/GenBank/DDBJ databases">
        <authorList>
            <person name="de Groot N.N."/>
        </authorList>
    </citation>
    <scope>NUCLEOTIDE SEQUENCE [LARGE SCALE GENOMIC DNA]</scope>
    <source>
        <strain evidence="1 2">CGMCC 1.8894</strain>
    </source>
</reference>
<dbReference type="Proteomes" id="UP000198539">
    <property type="component" value="Unassembled WGS sequence"/>
</dbReference>
<dbReference type="RefSeq" id="WP_143033447.1">
    <property type="nucleotide sequence ID" value="NZ_CP061498.1"/>
</dbReference>
<keyword evidence="2" id="KW-1185">Reference proteome</keyword>
<accession>A0A1H2SBJ5</accession>
<organism evidence="1 2">
    <name type="scientific">Roseicitreum antarcticum</name>
    <dbReference type="NCBI Taxonomy" id="564137"/>
    <lineage>
        <taxon>Bacteria</taxon>
        <taxon>Pseudomonadati</taxon>
        <taxon>Pseudomonadota</taxon>
        <taxon>Alphaproteobacteria</taxon>
        <taxon>Rhodobacterales</taxon>
        <taxon>Paracoccaceae</taxon>
        <taxon>Roseicitreum</taxon>
    </lineage>
</organism>
<dbReference type="STRING" id="564137.SAMN04488238_101559"/>
<dbReference type="OrthoDB" id="7854136at2"/>